<evidence type="ECO:0000259" key="3">
    <source>
        <dbReference type="PROSITE" id="PS50937"/>
    </source>
</evidence>
<dbReference type="PANTHER" id="PTHR30204">
    <property type="entry name" value="REDOX-CYCLING DRUG-SENSING TRANSCRIPTIONAL ACTIVATOR SOXR"/>
    <property type="match status" value="1"/>
</dbReference>
<sequence length="131" mass="15334">MTNPPERTWTIAELADEFGVTHRSLRHYEDLGMLGPERVGSARVYHRSDRIRLQLILRGRRLGMSLPQIRTIVTMYDQPPGEIGQLEYLLGELADRRADLEQRRRDLEQSLAELDEIEARCRADLDRLRRP</sequence>
<reference evidence="4 5" key="1">
    <citation type="submission" date="2018-08" db="EMBL/GenBank/DDBJ databases">
        <title>Sequencing the genomes of 1000 actinobacteria strains.</title>
        <authorList>
            <person name="Klenk H.-P."/>
        </authorList>
    </citation>
    <scope>NUCLEOTIDE SEQUENCE [LARGE SCALE GENOMIC DNA]</scope>
    <source>
        <strain evidence="4 5">DSM 22967</strain>
    </source>
</reference>
<proteinExistence type="predicted"/>
<dbReference type="RefSeq" id="WP_115922421.1">
    <property type="nucleotide sequence ID" value="NZ_QTUA01000001.1"/>
</dbReference>
<protein>
    <submittedName>
        <fullName evidence="4">DNA-binding transcriptional MerR regulator</fullName>
    </submittedName>
</protein>
<evidence type="ECO:0000313" key="4">
    <source>
        <dbReference type="EMBL" id="REF30426.1"/>
    </source>
</evidence>
<dbReference type="Gene3D" id="1.10.1660.10">
    <property type="match status" value="1"/>
</dbReference>
<feature type="coiled-coil region" evidence="2">
    <location>
        <begin position="90"/>
        <end position="120"/>
    </location>
</feature>
<dbReference type="SMART" id="SM00422">
    <property type="entry name" value="HTH_MERR"/>
    <property type="match status" value="1"/>
</dbReference>
<dbReference type="PANTHER" id="PTHR30204:SF58">
    <property type="entry name" value="HTH-TYPE TRANSCRIPTIONAL REGULATOR YFMP"/>
    <property type="match status" value="1"/>
</dbReference>
<dbReference type="SUPFAM" id="SSF46955">
    <property type="entry name" value="Putative DNA-binding domain"/>
    <property type="match status" value="1"/>
</dbReference>
<evidence type="ECO:0000313" key="5">
    <source>
        <dbReference type="Proteomes" id="UP000256253"/>
    </source>
</evidence>
<dbReference type="EMBL" id="QTUA01000001">
    <property type="protein sequence ID" value="REF30426.1"/>
    <property type="molecule type" value="Genomic_DNA"/>
</dbReference>
<feature type="domain" description="HTH merR-type" evidence="3">
    <location>
        <begin position="8"/>
        <end position="75"/>
    </location>
</feature>
<dbReference type="GO" id="GO:0003700">
    <property type="term" value="F:DNA-binding transcription factor activity"/>
    <property type="evidence" value="ECO:0007669"/>
    <property type="project" value="InterPro"/>
</dbReference>
<dbReference type="PROSITE" id="PS50937">
    <property type="entry name" value="HTH_MERR_2"/>
    <property type="match status" value="1"/>
</dbReference>
<comment type="caution">
    <text evidence="4">The sequence shown here is derived from an EMBL/GenBank/DDBJ whole genome shotgun (WGS) entry which is preliminary data.</text>
</comment>
<dbReference type="CDD" id="cd04776">
    <property type="entry name" value="HTH_GnyR"/>
    <property type="match status" value="1"/>
</dbReference>
<accession>A0A3D9UMB3</accession>
<keyword evidence="5" id="KW-1185">Reference proteome</keyword>
<dbReference type="Proteomes" id="UP000256253">
    <property type="component" value="Unassembled WGS sequence"/>
</dbReference>
<dbReference type="GO" id="GO:0003677">
    <property type="term" value="F:DNA binding"/>
    <property type="evidence" value="ECO:0007669"/>
    <property type="project" value="UniProtKB-KW"/>
</dbReference>
<evidence type="ECO:0000256" key="2">
    <source>
        <dbReference type="SAM" id="Coils"/>
    </source>
</evidence>
<dbReference type="AlphaFoldDB" id="A0A3D9UMB3"/>
<dbReference type="InterPro" id="IPR009061">
    <property type="entry name" value="DNA-bd_dom_put_sf"/>
</dbReference>
<keyword evidence="2" id="KW-0175">Coiled coil</keyword>
<dbReference type="OrthoDB" id="9809391at2"/>
<evidence type="ECO:0000256" key="1">
    <source>
        <dbReference type="ARBA" id="ARBA00023125"/>
    </source>
</evidence>
<dbReference type="InterPro" id="IPR000551">
    <property type="entry name" value="MerR-type_HTH_dom"/>
</dbReference>
<gene>
    <name evidence="4" type="ORF">DFJ65_1432</name>
</gene>
<organism evidence="4 5">
    <name type="scientific">Calidifontibacter indicus</name>
    <dbReference type="NCBI Taxonomy" id="419650"/>
    <lineage>
        <taxon>Bacteria</taxon>
        <taxon>Bacillati</taxon>
        <taxon>Actinomycetota</taxon>
        <taxon>Actinomycetes</taxon>
        <taxon>Micrococcales</taxon>
        <taxon>Dermacoccaceae</taxon>
        <taxon>Calidifontibacter</taxon>
    </lineage>
</organism>
<dbReference type="InterPro" id="IPR047057">
    <property type="entry name" value="MerR_fam"/>
</dbReference>
<keyword evidence="1 4" id="KW-0238">DNA-binding</keyword>
<dbReference type="Pfam" id="PF13411">
    <property type="entry name" value="MerR_1"/>
    <property type="match status" value="1"/>
</dbReference>
<name>A0A3D9UMB3_9MICO</name>